<dbReference type="Pfam" id="PF15025">
    <property type="entry name" value="C5orf34-like_N"/>
    <property type="match status" value="1"/>
</dbReference>
<dbReference type="PANTHER" id="PTHR34531">
    <property type="entry name" value="ZGC:153352"/>
    <property type="match status" value="1"/>
</dbReference>
<organism evidence="2 3">
    <name type="scientific">Olpidium bornovanus</name>
    <dbReference type="NCBI Taxonomy" id="278681"/>
    <lineage>
        <taxon>Eukaryota</taxon>
        <taxon>Fungi</taxon>
        <taxon>Fungi incertae sedis</taxon>
        <taxon>Olpidiomycota</taxon>
        <taxon>Olpidiomycotina</taxon>
        <taxon>Olpidiomycetes</taxon>
        <taxon>Olpidiales</taxon>
        <taxon>Olpidiaceae</taxon>
        <taxon>Olpidium</taxon>
    </lineage>
</organism>
<dbReference type="InterPro" id="IPR053901">
    <property type="entry name" value="C5orf34-like"/>
</dbReference>
<reference evidence="2 3" key="1">
    <citation type="journal article" name="Sci. Rep.">
        <title>Genome-scale phylogenetic analyses confirm Olpidium as the closest living zoosporic fungus to the non-flagellated, terrestrial fungi.</title>
        <authorList>
            <person name="Chang Y."/>
            <person name="Rochon D."/>
            <person name="Sekimoto S."/>
            <person name="Wang Y."/>
            <person name="Chovatia M."/>
            <person name="Sandor L."/>
            <person name="Salamov A."/>
            <person name="Grigoriev I.V."/>
            <person name="Stajich J.E."/>
            <person name="Spatafora J.W."/>
        </authorList>
    </citation>
    <scope>NUCLEOTIDE SEQUENCE [LARGE SCALE GENOMIC DNA]</scope>
    <source>
        <strain evidence="2">S191</strain>
    </source>
</reference>
<evidence type="ECO:0000313" key="2">
    <source>
        <dbReference type="EMBL" id="KAG5458621.1"/>
    </source>
</evidence>
<evidence type="ECO:0000259" key="1">
    <source>
        <dbReference type="Pfam" id="PF15025"/>
    </source>
</evidence>
<dbReference type="AlphaFoldDB" id="A0A8H7ZSE8"/>
<proteinExistence type="predicted"/>
<sequence length="425" mass="45419">GSPAASAVVRIVPLAPGAGIPVPTEPSTVVVAMWWRTSRLQPTQSLQGSTAMADAGERVFVYEDGSAEAFLPDHGLVVKLSPSGATFVAEPFGTGRRAGGGGQPQPAAAAPVKQRTEFATRAYVDAVRKALSIATVRWPAFSDILEEESGRVQAVVGAAEAAVCSLSVSETCGRWCFCERRSEFPPFDVNPALYAARAGPRGLLRCHQCRAVALMSLDRKSLAVLSPGGALLHVIWPCEIRCPPDIPGRAKAAPTSTEPTATARYAWVRQVYSVETCPNSWRHPLAVVQGCLRAASPESVRRATTRTAGAAIATRLPYLNPRKLAASDAANALFPQRTSAEDSLPISVLWTPRAVFRRVNRYGPGGRVPPDSDAPADFEAITTPTGVVVRSVEDMRKLVICNVPARLDHEQRDVQADRAGRTPYL</sequence>
<protein>
    <recommendedName>
        <fullName evidence="1">C5orf34-like N-terminal domain-containing protein</fullName>
    </recommendedName>
</protein>
<gene>
    <name evidence="2" type="ORF">BJ554DRAFT_1121</name>
</gene>
<name>A0A8H7ZSE8_9FUNG</name>
<accession>A0A8H7ZSE8</accession>
<evidence type="ECO:0000313" key="3">
    <source>
        <dbReference type="Proteomes" id="UP000673691"/>
    </source>
</evidence>
<dbReference type="InterPro" id="IPR027830">
    <property type="entry name" value="C5orf34-like_N"/>
</dbReference>
<feature type="non-terminal residue" evidence="2">
    <location>
        <position position="1"/>
    </location>
</feature>
<dbReference type="EMBL" id="JAEFCI010008185">
    <property type="protein sequence ID" value="KAG5458621.1"/>
    <property type="molecule type" value="Genomic_DNA"/>
</dbReference>
<comment type="caution">
    <text evidence="2">The sequence shown here is derived from an EMBL/GenBank/DDBJ whole genome shotgun (WGS) entry which is preliminary data.</text>
</comment>
<feature type="non-terminal residue" evidence="2">
    <location>
        <position position="425"/>
    </location>
</feature>
<keyword evidence="3" id="KW-1185">Reference proteome</keyword>
<dbReference type="PANTHER" id="PTHR34531:SF1">
    <property type="entry name" value="CHROMOSOME 5 OPEN READING FRAME 34"/>
    <property type="match status" value="1"/>
</dbReference>
<feature type="domain" description="C5orf34-like N-terminal" evidence="1">
    <location>
        <begin position="61"/>
        <end position="132"/>
    </location>
</feature>
<dbReference type="Proteomes" id="UP000673691">
    <property type="component" value="Unassembled WGS sequence"/>
</dbReference>